<comment type="similarity">
    <text evidence="5">Belongs to the methyltransferase superfamily. Trimethylguanosine synthase family.</text>
</comment>
<sequence>MSRSAQQLLFRTFFSLSRSAARKSRRTQTHTTKRYIVAEPVPTPLETLHLPETHIPKLRRSKRYHHVTPHDKLLPADIHLLVRSQTEERVPILDPSITEKDSPYEYHDEVVIRIFAVSPSSYGVGLGKNNWLVVVPNGLEGELIKAKVYKDLTGWSVAEVVEILERHPERAEPKCKYFNECSGCGYQHLSYKEQLRRKKRMVEKVFAGEADSLRVPVEQSAMLEAPTVPLLQDVVKSPREYGYRTKLSPHFGMRQEGQLLEAIGYNARGRANSLVDVDYCPIGTDAVNKQYAMERNRLLGTIAMRKTLGATLMFRNNLIPPPDHNVTSHNETRDITSLTPKPWPPEGWSQTATATHKATVLDSVNDFLFRFPANSFWQTNSSILPHLTSYIRSQLRKHGLSTITPTLPAVRYLIDAYCGAGLFAITCSRDFERVVGIEVDPASLAWAQINAKDNAVDDKVKFIGGDVKDIFGSLEGVPADESAVIIDPPAKGCGSDFMRQLLELGPRIIIYVSCNVHSQVGDLKTLVEEAELGMLNPVQRPQARSYGHAIMQERESGGQVLLVGGKRWRVAADGSYEELNFTPVKGYRIMGIQPFDMFPQTVHVENVVTLVREDGL</sequence>
<comment type="similarity">
    <text evidence="11">Belongs to the class I-like SAM-binding methyltransferase superfamily. RNA M5U methyltransferase family.</text>
</comment>
<name>A0AAD5SAF9_9FUNG</name>
<dbReference type="PROSITE" id="PS51622">
    <property type="entry name" value="SAM_MT_RNA_M5U_2"/>
    <property type="match status" value="1"/>
</dbReference>
<dbReference type="GO" id="GO:0030697">
    <property type="term" value="F:tRNA (uracil(54)-C5)-methyltransferase activity, S-adenosyl methionine-dependent"/>
    <property type="evidence" value="ECO:0007669"/>
    <property type="project" value="InterPro"/>
</dbReference>
<evidence type="ECO:0000256" key="8">
    <source>
        <dbReference type="ARBA" id="ARBA00048763"/>
    </source>
</evidence>
<dbReference type="InterPro" id="IPR030391">
    <property type="entry name" value="MeTrfase_TrmA_CS"/>
</dbReference>
<feature type="region of interest" description="Disordered" evidence="12">
    <location>
        <begin position="323"/>
        <end position="349"/>
    </location>
</feature>
<keyword evidence="4 11" id="KW-0949">S-adenosyl-L-methionine</keyword>
<keyword evidence="14" id="KW-1185">Reference proteome</keyword>
<dbReference type="PANTHER" id="PTHR11061">
    <property type="entry name" value="RNA M5U METHYLTRANSFERASE"/>
    <property type="match status" value="1"/>
</dbReference>
<keyword evidence="3 11" id="KW-0808">Transferase</keyword>
<comment type="catalytic activity">
    <reaction evidence="6">
        <text>a 5'-end (N(2),N(7)-dimethyl 5'-triphosphoguanosine)-ribonucleoside in snoRNA + S-adenosyl-L-methionine = a 5'-end (N(2),N(2),N(7)-trimethyl 5'-triphosphoguanosine)-ribonucleoside in snoRNA + S-adenosyl-L-homocysteine + H(+)</text>
        <dbReference type="Rhea" id="RHEA:78507"/>
        <dbReference type="Rhea" id="RHEA-COMP:19088"/>
        <dbReference type="Rhea" id="RHEA-COMP:19090"/>
        <dbReference type="ChEBI" id="CHEBI:15378"/>
        <dbReference type="ChEBI" id="CHEBI:57856"/>
        <dbReference type="ChEBI" id="CHEBI:59789"/>
        <dbReference type="ChEBI" id="CHEBI:167623"/>
        <dbReference type="ChEBI" id="CHEBI:172880"/>
    </reaction>
    <physiologicalReaction direction="left-to-right" evidence="6">
        <dbReference type="Rhea" id="RHEA:78508"/>
    </physiologicalReaction>
</comment>
<reference evidence="13" key="1">
    <citation type="submission" date="2020-05" db="EMBL/GenBank/DDBJ databases">
        <title>Phylogenomic resolution of chytrid fungi.</title>
        <authorList>
            <person name="Stajich J.E."/>
            <person name="Amses K."/>
            <person name="Simmons R."/>
            <person name="Seto K."/>
            <person name="Myers J."/>
            <person name="Bonds A."/>
            <person name="Quandt C.A."/>
            <person name="Barry K."/>
            <person name="Liu P."/>
            <person name="Grigoriev I."/>
            <person name="Longcore J.E."/>
            <person name="James T.Y."/>
        </authorList>
    </citation>
    <scope>NUCLEOTIDE SEQUENCE</scope>
    <source>
        <strain evidence="13">JEL0318</strain>
    </source>
</reference>
<evidence type="ECO:0000256" key="5">
    <source>
        <dbReference type="ARBA" id="ARBA00025783"/>
    </source>
</evidence>
<dbReference type="InterPro" id="IPR029063">
    <property type="entry name" value="SAM-dependent_MTases_sf"/>
</dbReference>
<dbReference type="GO" id="GO:0008033">
    <property type="term" value="P:tRNA processing"/>
    <property type="evidence" value="ECO:0007669"/>
    <property type="project" value="InterPro"/>
</dbReference>
<dbReference type="InterPro" id="IPR019012">
    <property type="entry name" value="RNA_cap_Gua-N2-MeTrfase"/>
</dbReference>
<dbReference type="GO" id="GO:0036261">
    <property type="term" value="P:7-methylguanosine cap hypermethylation"/>
    <property type="evidence" value="ECO:0007669"/>
    <property type="project" value="InterPro"/>
</dbReference>
<dbReference type="AlphaFoldDB" id="A0AAD5SAF9"/>
<feature type="compositionally biased region" description="Polar residues" evidence="12">
    <location>
        <begin position="325"/>
        <end position="339"/>
    </location>
</feature>
<dbReference type="Proteomes" id="UP001212841">
    <property type="component" value="Unassembled WGS sequence"/>
</dbReference>
<proteinExistence type="inferred from homology"/>
<comment type="catalytic activity">
    <reaction evidence="7">
        <text>a 5'-end (N(7)-methyl 5'-triphosphoguanosine)-ribonucleoside in snoRNA + S-adenosyl-L-methionine = a 5'-end (N(2),N(7)-dimethyl 5'-triphosphoguanosine)-ribonucleoside in snoRNA + S-adenosyl-L-homocysteine + H(+)</text>
        <dbReference type="Rhea" id="RHEA:78475"/>
        <dbReference type="Rhea" id="RHEA-COMP:19086"/>
        <dbReference type="Rhea" id="RHEA-COMP:19088"/>
        <dbReference type="ChEBI" id="CHEBI:15378"/>
        <dbReference type="ChEBI" id="CHEBI:57856"/>
        <dbReference type="ChEBI" id="CHEBI:59789"/>
        <dbReference type="ChEBI" id="CHEBI:156461"/>
        <dbReference type="ChEBI" id="CHEBI:172880"/>
    </reaction>
    <physiologicalReaction direction="left-to-right" evidence="7">
        <dbReference type="Rhea" id="RHEA:78476"/>
    </physiologicalReaction>
</comment>
<feature type="binding site" evidence="11">
    <location>
        <position position="417"/>
    </location>
    <ligand>
        <name>S-adenosyl-L-methionine</name>
        <dbReference type="ChEBI" id="CHEBI:59789"/>
    </ligand>
</feature>
<organism evidence="13 14">
    <name type="scientific">Rhizophlyctis rosea</name>
    <dbReference type="NCBI Taxonomy" id="64517"/>
    <lineage>
        <taxon>Eukaryota</taxon>
        <taxon>Fungi</taxon>
        <taxon>Fungi incertae sedis</taxon>
        <taxon>Chytridiomycota</taxon>
        <taxon>Chytridiomycota incertae sedis</taxon>
        <taxon>Chytridiomycetes</taxon>
        <taxon>Rhizophlyctidales</taxon>
        <taxon>Rhizophlyctidaceae</taxon>
        <taxon>Rhizophlyctis</taxon>
    </lineage>
</organism>
<feature type="binding site" evidence="11">
    <location>
        <position position="438"/>
    </location>
    <ligand>
        <name>S-adenosyl-L-methionine</name>
        <dbReference type="ChEBI" id="CHEBI:59789"/>
    </ligand>
</feature>
<dbReference type="InterPro" id="IPR010280">
    <property type="entry name" value="U5_MeTrfase_fam"/>
</dbReference>
<dbReference type="Gene3D" id="3.40.50.150">
    <property type="entry name" value="Vaccinia Virus protein VP39"/>
    <property type="match status" value="2"/>
</dbReference>
<comment type="catalytic activity">
    <reaction evidence="9">
        <text>a 5'-end (N(7)-methyl 5'-triphosphoguanosine)-ribonucleoside in snRNA + S-adenosyl-L-methionine = a 5'-end (N(2),N(7)-dimethyl 5'-triphosphoguanosine)-ribonucleoside in snRNA + S-adenosyl-L-homocysteine + H(+)</text>
        <dbReference type="Rhea" id="RHEA:78471"/>
        <dbReference type="Rhea" id="RHEA-COMP:19085"/>
        <dbReference type="Rhea" id="RHEA-COMP:19087"/>
        <dbReference type="ChEBI" id="CHEBI:15378"/>
        <dbReference type="ChEBI" id="CHEBI:57856"/>
        <dbReference type="ChEBI" id="CHEBI:59789"/>
        <dbReference type="ChEBI" id="CHEBI:156461"/>
        <dbReference type="ChEBI" id="CHEBI:172880"/>
    </reaction>
    <physiologicalReaction direction="left-to-right" evidence="9">
        <dbReference type="Rhea" id="RHEA:78472"/>
    </physiologicalReaction>
</comment>
<dbReference type="PROSITE" id="PS51687">
    <property type="entry name" value="SAM_MT_RNA_M5U"/>
    <property type="match status" value="1"/>
</dbReference>
<gene>
    <name evidence="13" type="primary">TRM2</name>
    <name evidence="13" type="ORF">HK097_009965</name>
</gene>
<feature type="binding site" evidence="11">
    <location>
        <position position="487"/>
    </location>
    <ligand>
        <name>S-adenosyl-L-methionine</name>
        <dbReference type="ChEBI" id="CHEBI:59789"/>
    </ligand>
</feature>
<protein>
    <recommendedName>
        <fullName evidence="1">Trimethylguanosine synthase</fullName>
    </recommendedName>
    <alternativeName>
        <fullName evidence="10">Cap-specific guanine-N(2) methyltransferase</fullName>
    </alternativeName>
</protein>
<keyword evidence="2 11" id="KW-0489">Methyltransferase</keyword>
<feature type="active site" description="Nucleophile" evidence="11">
    <location>
        <position position="514"/>
    </location>
</feature>
<evidence type="ECO:0000256" key="11">
    <source>
        <dbReference type="PROSITE-ProRule" id="PRU01024"/>
    </source>
</evidence>
<evidence type="ECO:0000313" key="13">
    <source>
        <dbReference type="EMBL" id="KAJ3049039.1"/>
    </source>
</evidence>
<dbReference type="InterPro" id="IPR012340">
    <property type="entry name" value="NA-bd_OB-fold"/>
</dbReference>
<evidence type="ECO:0000256" key="12">
    <source>
        <dbReference type="SAM" id="MobiDB-lite"/>
    </source>
</evidence>
<feature type="binding site" evidence="11">
    <location>
        <position position="378"/>
    </location>
    <ligand>
        <name>S-adenosyl-L-methionine</name>
        <dbReference type="ChEBI" id="CHEBI:59789"/>
    </ligand>
</feature>
<evidence type="ECO:0000313" key="14">
    <source>
        <dbReference type="Proteomes" id="UP001212841"/>
    </source>
</evidence>
<evidence type="ECO:0000256" key="2">
    <source>
        <dbReference type="ARBA" id="ARBA00022603"/>
    </source>
</evidence>
<evidence type="ECO:0000256" key="10">
    <source>
        <dbReference type="ARBA" id="ARBA00049790"/>
    </source>
</evidence>
<comment type="caution">
    <text evidence="13">The sequence shown here is derived from an EMBL/GenBank/DDBJ whole genome shotgun (WGS) entry which is preliminary data.</text>
</comment>
<evidence type="ECO:0000256" key="1">
    <source>
        <dbReference type="ARBA" id="ARBA00018517"/>
    </source>
</evidence>
<dbReference type="EMBL" id="JADGJD010000701">
    <property type="protein sequence ID" value="KAJ3049039.1"/>
    <property type="molecule type" value="Genomic_DNA"/>
</dbReference>
<comment type="catalytic activity">
    <reaction evidence="8">
        <text>a 5'-end (N(2),N(7)-dimethyl 5'-triphosphoguanosine)-ribonucleoside in snRNA + S-adenosyl-L-methionine = a 5'-end (N(2),N(2),N(7)-trimethyl 5'-triphosphoguanosine)-ribonucleoside in snRNA + S-adenosyl-L-homocysteine + H(+)</text>
        <dbReference type="Rhea" id="RHEA:78479"/>
        <dbReference type="Rhea" id="RHEA-COMP:19087"/>
        <dbReference type="Rhea" id="RHEA-COMP:19089"/>
        <dbReference type="ChEBI" id="CHEBI:15378"/>
        <dbReference type="ChEBI" id="CHEBI:57856"/>
        <dbReference type="ChEBI" id="CHEBI:59789"/>
        <dbReference type="ChEBI" id="CHEBI:167623"/>
        <dbReference type="ChEBI" id="CHEBI:172880"/>
    </reaction>
    <physiologicalReaction direction="left-to-right" evidence="8">
        <dbReference type="Rhea" id="RHEA:78480"/>
    </physiologicalReaction>
</comment>
<dbReference type="Pfam" id="PF09445">
    <property type="entry name" value="Methyltransf_15"/>
    <property type="match status" value="1"/>
</dbReference>
<evidence type="ECO:0000256" key="6">
    <source>
        <dbReference type="ARBA" id="ARBA00047418"/>
    </source>
</evidence>
<dbReference type="PANTHER" id="PTHR11061:SF30">
    <property type="entry name" value="TRNA (URACIL(54)-C(5))-METHYLTRANSFERASE"/>
    <property type="match status" value="1"/>
</dbReference>
<evidence type="ECO:0000256" key="3">
    <source>
        <dbReference type="ARBA" id="ARBA00022679"/>
    </source>
</evidence>
<dbReference type="PROSITE" id="PS01231">
    <property type="entry name" value="TRMA_2"/>
    <property type="match status" value="1"/>
</dbReference>
<evidence type="ECO:0000256" key="7">
    <source>
        <dbReference type="ARBA" id="ARBA00048740"/>
    </source>
</evidence>
<evidence type="ECO:0000256" key="9">
    <source>
        <dbReference type="ARBA" id="ARBA00049075"/>
    </source>
</evidence>
<dbReference type="CDD" id="cd02440">
    <property type="entry name" value="AdoMet_MTases"/>
    <property type="match status" value="1"/>
</dbReference>
<accession>A0AAD5SAF9</accession>
<dbReference type="SUPFAM" id="SSF53335">
    <property type="entry name" value="S-adenosyl-L-methionine-dependent methyltransferases"/>
    <property type="match status" value="1"/>
</dbReference>
<dbReference type="InterPro" id="IPR025795">
    <property type="entry name" value="tRNA_(uracil-5-)_MeTrfase"/>
</dbReference>
<dbReference type="Gene3D" id="2.40.50.140">
    <property type="entry name" value="Nucleic acid-binding proteins"/>
    <property type="match status" value="1"/>
</dbReference>
<evidence type="ECO:0000256" key="4">
    <source>
        <dbReference type="ARBA" id="ARBA00022691"/>
    </source>
</evidence>